<dbReference type="Pfam" id="PF23905">
    <property type="entry name" value="DUF7247"/>
    <property type="match status" value="1"/>
</dbReference>
<evidence type="ECO:0000313" key="2">
    <source>
        <dbReference type="EMBL" id="APD20638.1"/>
    </source>
</evidence>
<dbReference type="Proteomes" id="UP000224041">
    <property type="component" value="Segment"/>
</dbReference>
<dbReference type="GeneID" id="65107031"/>
<dbReference type="EMBL" id="KY000080">
    <property type="protein sequence ID" value="APD20638.1"/>
    <property type="molecule type" value="Genomic_DNA"/>
</dbReference>
<name>A0A1J0MHN3_9CAUD</name>
<organism evidence="2 3">
    <name type="scientific">Klebsiella phage KPV15</name>
    <dbReference type="NCBI Taxonomy" id="1913572"/>
    <lineage>
        <taxon>Viruses</taxon>
        <taxon>Duplodnaviria</taxon>
        <taxon>Heunggongvirae</taxon>
        <taxon>Uroviricota</taxon>
        <taxon>Caudoviricetes</taxon>
        <taxon>Pantevenvirales</taxon>
        <taxon>Straboviridae</taxon>
        <taxon>Tevenvirinae</taxon>
        <taxon>Jiaodavirus</taxon>
        <taxon>Jiaodavirus kppv15</taxon>
    </lineage>
</organism>
<protein>
    <recommendedName>
        <fullName evidence="1">DUF7247 domain-containing protein</fullName>
    </recommendedName>
</protein>
<proteinExistence type="predicted"/>
<reference evidence="2 3" key="1">
    <citation type="submission" date="2016-10" db="EMBL/GenBank/DDBJ databases">
        <title>Antibacterial composition for prophylaxis and treatment of hospital infections (variants), strains of bacteriophages, used for obtaining thereof.</title>
        <authorList>
            <person name="Aleshkin A.V."/>
            <person name="Volozhantsev N.V."/>
            <person name="Verevkin V.V."/>
            <person name="Krasilnikova V.M."/>
            <person name="Myakinina V.P."/>
            <person name="Popova A.V."/>
            <person name="Svetoch E.A."/>
        </authorList>
    </citation>
    <scope>NUCLEOTIDE SEQUENCE [LARGE SCALE GENOMIC DNA]</scope>
    <source>
        <strain evidence="2 3">KPV15</strain>
    </source>
</reference>
<dbReference type="RefSeq" id="YP_010089563.1">
    <property type="nucleotide sequence ID" value="NC_055715.1"/>
</dbReference>
<feature type="domain" description="DUF7247" evidence="1">
    <location>
        <begin position="1"/>
        <end position="51"/>
    </location>
</feature>
<evidence type="ECO:0000313" key="3">
    <source>
        <dbReference type="Proteomes" id="UP000224041"/>
    </source>
</evidence>
<dbReference type="KEGG" id="vg:65107031"/>
<keyword evidence="3" id="KW-1185">Reference proteome</keyword>
<accession>A0A1J0MHN3</accession>
<sequence length="53" mass="6050">MSKFSVIGYPRVNIRCQFDEIPGVTHIELVFDPHSRCNQVSGKIDSAYGEFFN</sequence>
<dbReference type="InterPro" id="IPR055671">
    <property type="entry name" value="DUF7247"/>
</dbReference>
<evidence type="ECO:0000259" key="1">
    <source>
        <dbReference type="Pfam" id="PF23905"/>
    </source>
</evidence>